<dbReference type="Gene3D" id="3.60.15.10">
    <property type="entry name" value="Ribonuclease Z/Hydroxyacylglutathione hydrolase-like"/>
    <property type="match status" value="1"/>
</dbReference>
<dbReference type="SMART" id="SM00849">
    <property type="entry name" value="Lactamase_B"/>
    <property type="match status" value="1"/>
</dbReference>
<sequence>MASHLGYDVLVTPGAERAGKTLPNGDPLVSSPVSTVLVHGRKDAVLVDPPFLDSQIAQVRDWVAASGKKVRYVFATHGHGDHWFGTAALLPDFPDARVYATPGTIEVMHQQATEGRAAMWDVDFPGRVPPSPVLAEPVPDGGFLLEGELLRAVDVGHTDTDRTSVLHVPSIGLVVAGDAVYNGVHQYLLEGGEGGLESWLAALDVIEALDPRHVVAGHKNAALPDDPAAIAGTRQYLRDVIRLLEQKPTARDFYRELLRLHPDRLNPGPVWYGAVGLLGA</sequence>
<evidence type="ECO:0000313" key="2">
    <source>
        <dbReference type="EMBL" id="GAA2645374.1"/>
    </source>
</evidence>
<dbReference type="PANTHER" id="PTHR42951">
    <property type="entry name" value="METALLO-BETA-LACTAMASE DOMAIN-CONTAINING"/>
    <property type="match status" value="1"/>
</dbReference>
<reference evidence="2 3" key="1">
    <citation type="journal article" date="2019" name="Int. J. Syst. Evol. Microbiol.">
        <title>The Global Catalogue of Microorganisms (GCM) 10K type strain sequencing project: providing services to taxonomists for standard genome sequencing and annotation.</title>
        <authorList>
            <consortium name="The Broad Institute Genomics Platform"/>
            <consortium name="The Broad Institute Genome Sequencing Center for Infectious Disease"/>
            <person name="Wu L."/>
            <person name="Ma J."/>
        </authorList>
    </citation>
    <scope>NUCLEOTIDE SEQUENCE [LARGE SCALE GENOMIC DNA]</scope>
    <source>
        <strain evidence="2 3">JCM 16374</strain>
    </source>
</reference>
<dbReference type="InterPro" id="IPR050855">
    <property type="entry name" value="NDM-1-like"/>
</dbReference>
<dbReference type="Pfam" id="PF00753">
    <property type="entry name" value="Lactamase_B"/>
    <property type="match status" value="1"/>
</dbReference>
<proteinExistence type="predicted"/>
<comment type="caution">
    <text evidence="2">The sequence shown here is derived from an EMBL/GenBank/DDBJ whole genome shotgun (WGS) entry which is preliminary data.</text>
</comment>
<name>A0ABN3R706_9ACTN</name>
<dbReference type="SUPFAM" id="SSF56281">
    <property type="entry name" value="Metallo-hydrolase/oxidoreductase"/>
    <property type="match status" value="1"/>
</dbReference>
<evidence type="ECO:0000313" key="3">
    <source>
        <dbReference type="Proteomes" id="UP001500994"/>
    </source>
</evidence>
<organism evidence="2 3">
    <name type="scientific">Streptomyces lunalinharesii</name>
    <dbReference type="NCBI Taxonomy" id="333384"/>
    <lineage>
        <taxon>Bacteria</taxon>
        <taxon>Bacillati</taxon>
        <taxon>Actinomycetota</taxon>
        <taxon>Actinomycetes</taxon>
        <taxon>Kitasatosporales</taxon>
        <taxon>Streptomycetaceae</taxon>
        <taxon>Streptomyces</taxon>
    </lineage>
</organism>
<dbReference type="EMBL" id="BAAARK010000001">
    <property type="protein sequence ID" value="GAA2645374.1"/>
    <property type="molecule type" value="Genomic_DNA"/>
</dbReference>
<keyword evidence="3" id="KW-1185">Reference proteome</keyword>
<dbReference type="InterPro" id="IPR001279">
    <property type="entry name" value="Metallo-B-lactamas"/>
</dbReference>
<dbReference type="PANTHER" id="PTHR42951:SF14">
    <property type="entry name" value="METALLO-BETA-LACTAMASE SUPERFAMILY PROTEIN"/>
    <property type="match status" value="1"/>
</dbReference>
<protein>
    <submittedName>
        <fullName evidence="2">MBL fold metallo-hydrolase</fullName>
    </submittedName>
</protein>
<dbReference type="InterPro" id="IPR036866">
    <property type="entry name" value="RibonucZ/Hydroxyglut_hydro"/>
</dbReference>
<gene>
    <name evidence="2" type="ORF">GCM10009864_04410</name>
</gene>
<dbReference type="CDD" id="cd07739">
    <property type="entry name" value="metallo-hydrolase-like_MBL-fold"/>
    <property type="match status" value="1"/>
</dbReference>
<feature type="domain" description="Metallo-beta-lactamase" evidence="1">
    <location>
        <begin position="32"/>
        <end position="218"/>
    </location>
</feature>
<dbReference type="Proteomes" id="UP001500994">
    <property type="component" value="Unassembled WGS sequence"/>
</dbReference>
<dbReference type="RefSeq" id="WP_344573108.1">
    <property type="nucleotide sequence ID" value="NZ_BAAARK010000001.1"/>
</dbReference>
<evidence type="ECO:0000259" key="1">
    <source>
        <dbReference type="SMART" id="SM00849"/>
    </source>
</evidence>
<accession>A0ABN3R706</accession>